<name>M1DD14_SOLTU</name>
<evidence type="ECO:0000313" key="2">
    <source>
        <dbReference type="Proteomes" id="UP000011115"/>
    </source>
</evidence>
<dbReference type="PaxDb" id="4113-PGSC0003DMT400087032"/>
<dbReference type="Gramene" id="PGSC0003DMT400087032">
    <property type="protein sequence ID" value="PGSC0003DMT400087032"/>
    <property type="gene ID" value="PGSC0003DMG400036603"/>
</dbReference>
<keyword evidence="2" id="KW-1185">Reference proteome</keyword>
<protein>
    <submittedName>
        <fullName evidence="1">Polyprotein protein</fullName>
    </submittedName>
</protein>
<organism evidence="1 2">
    <name type="scientific">Solanum tuberosum</name>
    <name type="common">Potato</name>
    <dbReference type="NCBI Taxonomy" id="4113"/>
    <lineage>
        <taxon>Eukaryota</taxon>
        <taxon>Viridiplantae</taxon>
        <taxon>Streptophyta</taxon>
        <taxon>Embryophyta</taxon>
        <taxon>Tracheophyta</taxon>
        <taxon>Spermatophyta</taxon>
        <taxon>Magnoliopsida</taxon>
        <taxon>eudicotyledons</taxon>
        <taxon>Gunneridae</taxon>
        <taxon>Pentapetalae</taxon>
        <taxon>asterids</taxon>
        <taxon>lamiids</taxon>
        <taxon>Solanales</taxon>
        <taxon>Solanaceae</taxon>
        <taxon>Solanoideae</taxon>
        <taxon>Solaneae</taxon>
        <taxon>Solanum</taxon>
    </lineage>
</organism>
<reference evidence="2" key="1">
    <citation type="journal article" date="2011" name="Nature">
        <title>Genome sequence and analysis of the tuber crop potato.</title>
        <authorList>
            <consortium name="The Potato Genome Sequencing Consortium"/>
        </authorList>
    </citation>
    <scope>NUCLEOTIDE SEQUENCE [LARGE SCALE GENOMIC DNA]</scope>
    <source>
        <strain evidence="2">cv. DM1-3 516 R44</strain>
    </source>
</reference>
<evidence type="ECO:0000313" key="1">
    <source>
        <dbReference type="EnsemblPlants" id="PGSC0003DMT400087032"/>
    </source>
</evidence>
<dbReference type="InParanoid" id="M1DD14"/>
<dbReference type="EnsemblPlants" id="PGSC0003DMT400087032">
    <property type="protein sequence ID" value="PGSC0003DMT400087032"/>
    <property type="gene ID" value="PGSC0003DMG400036603"/>
</dbReference>
<dbReference type="Proteomes" id="UP000011115">
    <property type="component" value="Unassembled WGS sequence"/>
</dbReference>
<dbReference type="HOGENOM" id="CLU_029307_11_1_1"/>
<accession>M1DD14</accession>
<reference evidence="1" key="2">
    <citation type="submission" date="2015-06" db="UniProtKB">
        <authorList>
            <consortium name="EnsemblPlants"/>
        </authorList>
    </citation>
    <scope>IDENTIFICATION</scope>
    <source>
        <strain evidence="1">DM1-3 516 R44</strain>
    </source>
</reference>
<proteinExistence type="predicted"/>
<sequence length="103" mass="10715">MSMIFGMVEILDVPVKPDMPPATTGDDVIVEEAADPETDAETDEEILGVVVEASCEGLTETEEAMVDAVLQASLADTPLTYPSRPTTVDVTSGTDALTNGATV</sequence>
<dbReference type="AlphaFoldDB" id="M1DD14"/>